<dbReference type="Gene3D" id="3.40.1010.10">
    <property type="entry name" value="Cobalt-precorrin-4 Transmethylase, Domain 1"/>
    <property type="match status" value="1"/>
</dbReference>
<dbReference type="InterPro" id="IPR000878">
    <property type="entry name" value="4pyrrol_Mease"/>
</dbReference>
<sequence>MAKGHITLIGGGPGDPELITVAGYKALLAAEVVLADKLGPTALLAELSDDVVVIDVGKSPGCHVKTQDETNELLVKYALDGKRVVRLKGGDPFVLGRGGEEMLYAAKYGIPTRVIPGITSAVSVPMAAGIPVTHRGIAAGFTVVSGHSELADVPIRADHTLAVLMGVSNLPQIVETLLTRGLPSSTPIAIVERGYSQTQRTTIGTLEGIVKRARKAAVANPAVIVIGDVVRLAPEASDQLVDLLPLENADATAPASFVD</sequence>
<accession>A0A2N7S3Q1</accession>
<evidence type="ECO:0000256" key="3">
    <source>
        <dbReference type="ARBA" id="ARBA00022679"/>
    </source>
</evidence>
<dbReference type="InterPro" id="IPR035996">
    <property type="entry name" value="4pyrrol_Methylase_sf"/>
</dbReference>
<keyword evidence="2 7" id="KW-0489">Methyltransferase</keyword>
<dbReference type="InterPro" id="IPR014777">
    <property type="entry name" value="4pyrrole_Mease_sub1"/>
</dbReference>
<evidence type="ECO:0000256" key="4">
    <source>
        <dbReference type="ARBA" id="ARBA00022691"/>
    </source>
</evidence>
<dbReference type="InterPro" id="IPR014776">
    <property type="entry name" value="4pyrrole_Mease_sub2"/>
</dbReference>
<keyword evidence="5" id="KW-0627">Porphyrin biosynthesis</keyword>
<dbReference type="EC" id="2.1.1.107" evidence="1"/>
<dbReference type="Proteomes" id="UP000235739">
    <property type="component" value="Unassembled WGS sequence"/>
</dbReference>
<dbReference type="InterPro" id="IPR050161">
    <property type="entry name" value="Siro_Cobalamin_biosynth"/>
</dbReference>
<keyword evidence="4" id="KW-0949">S-adenosyl-L-methionine</keyword>
<dbReference type="CDD" id="cd11642">
    <property type="entry name" value="SUMT"/>
    <property type="match status" value="1"/>
</dbReference>
<dbReference type="GO" id="GO:0019354">
    <property type="term" value="P:siroheme biosynthetic process"/>
    <property type="evidence" value="ECO:0007669"/>
    <property type="project" value="InterPro"/>
</dbReference>
<evidence type="ECO:0000259" key="6">
    <source>
        <dbReference type="Pfam" id="PF00590"/>
    </source>
</evidence>
<dbReference type="RefSeq" id="WP_102597545.1">
    <property type="nucleotide sequence ID" value="NZ_JBQDIL010000033.1"/>
</dbReference>
<evidence type="ECO:0000256" key="5">
    <source>
        <dbReference type="ARBA" id="ARBA00023244"/>
    </source>
</evidence>
<dbReference type="PANTHER" id="PTHR45790:SF3">
    <property type="entry name" value="S-ADENOSYL-L-METHIONINE-DEPENDENT UROPORPHYRINOGEN III METHYLTRANSFERASE, CHLOROPLASTIC"/>
    <property type="match status" value="1"/>
</dbReference>
<feature type="domain" description="Tetrapyrrole methylase" evidence="6">
    <location>
        <begin position="6"/>
        <end position="207"/>
    </location>
</feature>
<gene>
    <name evidence="7" type="primary">cobA</name>
    <name evidence="7" type="ORF">CIK84_04055</name>
</gene>
<dbReference type="FunFam" id="3.40.1010.10:FF:000001">
    <property type="entry name" value="Siroheme synthase"/>
    <property type="match status" value="1"/>
</dbReference>
<dbReference type="SUPFAM" id="SSF53790">
    <property type="entry name" value="Tetrapyrrole methylase"/>
    <property type="match status" value="1"/>
</dbReference>
<dbReference type="GO" id="GO:0004851">
    <property type="term" value="F:uroporphyrin-III C-methyltransferase activity"/>
    <property type="evidence" value="ECO:0007669"/>
    <property type="project" value="UniProtKB-EC"/>
</dbReference>
<evidence type="ECO:0000256" key="1">
    <source>
        <dbReference type="ARBA" id="ARBA00012162"/>
    </source>
</evidence>
<proteinExistence type="predicted"/>
<organism evidence="7 8">
    <name type="scientific">Glutamicibacter arilaitensis</name>
    <dbReference type="NCBI Taxonomy" id="256701"/>
    <lineage>
        <taxon>Bacteria</taxon>
        <taxon>Bacillati</taxon>
        <taxon>Actinomycetota</taxon>
        <taxon>Actinomycetes</taxon>
        <taxon>Micrococcales</taxon>
        <taxon>Micrococcaceae</taxon>
        <taxon>Glutamicibacter</taxon>
    </lineage>
</organism>
<reference evidence="7 8" key="1">
    <citation type="journal article" date="2017" name="Elife">
        <title>Extensive horizontal gene transfer in cheese-associated bacteria.</title>
        <authorList>
            <person name="Bonham K.S."/>
            <person name="Wolfe B.E."/>
            <person name="Dutton R.J."/>
        </authorList>
    </citation>
    <scope>NUCLEOTIDE SEQUENCE [LARGE SCALE GENOMIC DNA]</scope>
    <source>
        <strain evidence="7 8">JB182</strain>
    </source>
</reference>
<dbReference type="NCBIfam" id="TIGR01469">
    <property type="entry name" value="cobA_cysG_Cterm"/>
    <property type="match status" value="1"/>
</dbReference>
<protein>
    <recommendedName>
        <fullName evidence="1">uroporphyrinogen-III C-methyltransferase</fullName>
        <ecNumber evidence="1">2.1.1.107</ecNumber>
    </recommendedName>
</protein>
<comment type="caution">
    <text evidence="7">The sequence shown here is derived from an EMBL/GenBank/DDBJ whole genome shotgun (WGS) entry which is preliminary data.</text>
</comment>
<dbReference type="Pfam" id="PF00590">
    <property type="entry name" value="TP_methylase"/>
    <property type="match status" value="1"/>
</dbReference>
<evidence type="ECO:0000313" key="7">
    <source>
        <dbReference type="EMBL" id="PMQ20770.1"/>
    </source>
</evidence>
<dbReference type="Gene3D" id="3.30.950.10">
    <property type="entry name" value="Methyltransferase, Cobalt-precorrin-4 Transmethylase, Domain 2"/>
    <property type="match status" value="1"/>
</dbReference>
<dbReference type="AlphaFoldDB" id="A0A2N7S3Q1"/>
<dbReference type="GO" id="GO:0032259">
    <property type="term" value="P:methylation"/>
    <property type="evidence" value="ECO:0007669"/>
    <property type="project" value="UniProtKB-KW"/>
</dbReference>
<dbReference type="InterPro" id="IPR006366">
    <property type="entry name" value="CobA/CysG_C"/>
</dbReference>
<name>A0A2N7S3Q1_9MICC</name>
<keyword evidence="3 7" id="KW-0808">Transferase</keyword>
<dbReference type="EMBL" id="PNQX01000001">
    <property type="protein sequence ID" value="PMQ20770.1"/>
    <property type="molecule type" value="Genomic_DNA"/>
</dbReference>
<evidence type="ECO:0000256" key="2">
    <source>
        <dbReference type="ARBA" id="ARBA00022603"/>
    </source>
</evidence>
<evidence type="ECO:0000313" key="8">
    <source>
        <dbReference type="Proteomes" id="UP000235739"/>
    </source>
</evidence>
<dbReference type="NCBIfam" id="NF004790">
    <property type="entry name" value="PRK06136.1"/>
    <property type="match status" value="1"/>
</dbReference>
<dbReference type="PANTHER" id="PTHR45790">
    <property type="entry name" value="SIROHEME SYNTHASE-RELATED"/>
    <property type="match status" value="1"/>
</dbReference>